<dbReference type="Pfam" id="PF01580">
    <property type="entry name" value="FtsK_SpoIIIE"/>
    <property type="match status" value="1"/>
</dbReference>
<dbReference type="GO" id="GO:0051301">
    <property type="term" value="P:cell division"/>
    <property type="evidence" value="ECO:0007669"/>
    <property type="project" value="UniProtKB-KW"/>
</dbReference>
<accession>A0A1X2EV12</accession>
<keyword evidence="4" id="KW-0472">Membrane</keyword>
<evidence type="ECO:0000256" key="4">
    <source>
        <dbReference type="SAM" id="Phobius"/>
    </source>
</evidence>
<keyword evidence="2 3" id="KW-0067">ATP-binding</keyword>
<keyword evidence="6" id="KW-0131">Cell cycle</keyword>
<feature type="binding site" evidence="3">
    <location>
        <begin position="234"/>
        <end position="241"/>
    </location>
    <ligand>
        <name>ATP</name>
        <dbReference type="ChEBI" id="CHEBI:30616"/>
    </ligand>
</feature>
<comment type="caution">
    <text evidence="6">The sequence shown here is derived from an EMBL/GenBank/DDBJ whole genome shotgun (WGS) entry which is preliminary data.</text>
</comment>
<dbReference type="RefSeq" id="WP_085149517.1">
    <property type="nucleotide sequence ID" value="NZ_JACKUA010000020.1"/>
</dbReference>
<keyword evidence="4" id="KW-1133">Transmembrane helix</keyword>
<dbReference type="PROSITE" id="PS50901">
    <property type="entry name" value="FTSK"/>
    <property type="match status" value="1"/>
</dbReference>
<keyword evidence="1 3" id="KW-0547">Nucleotide-binding</keyword>
<keyword evidence="6" id="KW-0132">Cell division</keyword>
<dbReference type="Gene3D" id="3.40.50.300">
    <property type="entry name" value="P-loop containing nucleotide triphosphate hydrolases"/>
    <property type="match status" value="1"/>
</dbReference>
<dbReference type="InterPro" id="IPR002543">
    <property type="entry name" value="FtsK_dom"/>
</dbReference>
<feature type="domain" description="FtsK" evidence="5">
    <location>
        <begin position="202"/>
        <end position="399"/>
    </location>
</feature>
<evidence type="ECO:0000256" key="1">
    <source>
        <dbReference type="ARBA" id="ARBA00022741"/>
    </source>
</evidence>
<dbReference type="SUPFAM" id="SSF52540">
    <property type="entry name" value="P-loop containing nucleoside triphosphate hydrolases"/>
    <property type="match status" value="1"/>
</dbReference>
<sequence length="476" mass="51358">MSNTSNSKNSNKNDGSDDWIGELLVDIVTGIAHLLGWGLRFPLLGVPVVITCGVGIWQGLNIAMFTLAGFIAANMVWAVLDETTFEQYVINPPYHYFQRWSRYERSWSRVCAMHGLTAKHGDREHVPALRTIGIGHDVDVLDVTIVTGQSITHWHKQTEALAAAWRAQRVTITATTPGQIRVTVMRADVLAEPIALPLPTPTTPVELAAIGAGATESGDLWQVPVLGHHVLIAGASGAGKGSVLWSLIAGLAPDVRTGKVRLCVIDPKGGMELSAGAPMFTAFTHDATGTTVELLRTLVDVMNERAHRLRGRTRLHTPTVAEPLFAVVIDELAALTAYVTDRKIRIEIEHLLGLLLSQGRAVGISVIAAIQDPAKDTLPVRQLFTVRVGLRLTEATQTTMVLGQGARDGGAVCEDIDDRTPGVGYVMIDGTAQPTRVRAFYVTDPDIAALVRTFHAPRPRRRNATGNDSTGTEDQG</sequence>
<dbReference type="GO" id="GO:0005524">
    <property type="term" value="F:ATP binding"/>
    <property type="evidence" value="ECO:0007669"/>
    <property type="project" value="UniProtKB-UniRule"/>
</dbReference>
<evidence type="ECO:0000259" key="5">
    <source>
        <dbReference type="PROSITE" id="PS50901"/>
    </source>
</evidence>
<evidence type="ECO:0000313" key="6">
    <source>
        <dbReference type="EMBL" id="ORX10101.1"/>
    </source>
</evidence>
<dbReference type="InterPro" id="IPR027417">
    <property type="entry name" value="P-loop_NTPase"/>
</dbReference>
<dbReference type="PANTHER" id="PTHR22683:SF41">
    <property type="entry name" value="DNA TRANSLOCASE FTSK"/>
    <property type="match status" value="1"/>
</dbReference>
<dbReference type="CDD" id="cd01127">
    <property type="entry name" value="TrwB_TraG_TraD_VirD4"/>
    <property type="match status" value="1"/>
</dbReference>
<dbReference type="PANTHER" id="PTHR22683">
    <property type="entry name" value="SPORULATION PROTEIN RELATED"/>
    <property type="match status" value="1"/>
</dbReference>
<dbReference type="GO" id="GO:0003677">
    <property type="term" value="F:DNA binding"/>
    <property type="evidence" value="ECO:0007669"/>
    <property type="project" value="InterPro"/>
</dbReference>
<feature type="transmembrane region" description="Helical" evidence="4">
    <location>
        <begin position="20"/>
        <end position="39"/>
    </location>
</feature>
<dbReference type="EMBL" id="LQQA01000033">
    <property type="protein sequence ID" value="ORX10101.1"/>
    <property type="molecule type" value="Genomic_DNA"/>
</dbReference>
<organism evidence="6 7">
    <name type="scientific">Mycolicibacterium wolinskyi</name>
    <dbReference type="NCBI Taxonomy" id="59750"/>
    <lineage>
        <taxon>Bacteria</taxon>
        <taxon>Bacillati</taxon>
        <taxon>Actinomycetota</taxon>
        <taxon>Actinomycetes</taxon>
        <taxon>Mycobacteriales</taxon>
        <taxon>Mycobacteriaceae</taxon>
        <taxon>Mycolicibacterium</taxon>
    </lineage>
</organism>
<proteinExistence type="predicted"/>
<protein>
    <submittedName>
        <fullName evidence="6">Cell division protein FtsK</fullName>
    </submittedName>
</protein>
<evidence type="ECO:0000313" key="7">
    <source>
        <dbReference type="Proteomes" id="UP000193964"/>
    </source>
</evidence>
<gene>
    <name evidence="6" type="ORF">AWC31_07935</name>
</gene>
<dbReference type="AlphaFoldDB" id="A0A1X2EV12"/>
<name>A0A1X2EV12_9MYCO</name>
<dbReference type="OrthoDB" id="3217500at2"/>
<dbReference type="InterPro" id="IPR050206">
    <property type="entry name" value="FtsK/SpoIIIE/SftA"/>
</dbReference>
<reference evidence="6 7" key="1">
    <citation type="submission" date="2016-01" db="EMBL/GenBank/DDBJ databases">
        <title>The new phylogeny of the genus Mycobacterium.</title>
        <authorList>
            <person name="Tarcisio F."/>
            <person name="Conor M."/>
            <person name="Antonella G."/>
            <person name="Elisabetta G."/>
            <person name="Giulia F.S."/>
            <person name="Sara T."/>
            <person name="Anna F."/>
            <person name="Clotilde B."/>
            <person name="Roberto B."/>
            <person name="Veronica D.S."/>
            <person name="Fabio R."/>
            <person name="Monica P."/>
            <person name="Olivier J."/>
            <person name="Enrico T."/>
            <person name="Nicola S."/>
        </authorList>
    </citation>
    <scope>NUCLEOTIDE SEQUENCE [LARGE SCALE GENOMIC DNA]</scope>
    <source>
        <strain evidence="6 7">ATCC 700010</strain>
    </source>
</reference>
<evidence type="ECO:0000256" key="3">
    <source>
        <dbReference type="PROSITE-ProRule" id="PRU00289"/>
    </source>
</evidence>
<dbReference type="Proteomes" id="UP000193964">
    <property type="component" value="Unassembled WGS sequence"/>
</dbReference>
<evidence type="ECO:0000256" key="2">
    <source>
        <dbReference type="ARBA" id="ARBA00022840"/>
    </source>
</evidence>
<keyword evidence="4" id="KW-0812">Transmembrane</keyword>